<accession>A0A0Z8FIT0</accession>
<evidence type="ECO:0000313" key="2">
    <source>
        <dbReference type="Proteomes" id="UP000072794"/>
    </source>
</evidence>
<sequence>MTKQDLLERLQVETRAGINFSNKAIEFAKDRKISKAWQILDIAECALTCTNQVHDQLWDLTKGNLTSEEFEIFCQSETVLTIFNQAVRTIKSEKNK</sequence>
<dbReference type="AlphaFoldDB" id="A0A0Z8FIT0"/>
<dbReference type="Proteomes" id="UP000072794">
    <property type="component" value="Unassembled WGS sequence"/>
</dbReference>
<dbReference type="EMBL" id="FIHA01000014">
    <property type="protein sequence ID" value="CYU81320.1"/>
    <property type="molecule type" value="Genomic_DNA"/>
</dbReference>
<gene>
    <name evidence="1" type="ORF">ERS132414_00939</name>
</gene>
<evidence type="ECO:0000313" key="1">
    <source>
        <dbReference type="EMBL" id="CYU81320.1"/>
    </source>
</evidence>
<protein>
    <submittedName>
        <fullName evidence="1">Uncharacterized protein</fullName>
    </submittedName>
</protein>
<reference evidence="1 2" key="1">
    <citation type="submission" date="2016-02" db="EMBL/GenBank/DDBJ databases">
        <authorList>
            <consortium name="Pathogen Informatics"/>
        </authorList>
    </citation>
    <scope>NUCLEOTIDE SEQUENCE [LARGE SCALE GENOMIC DNA]</scope>
    <source>
        <strain evidence="1 2">LSS52</strain>
    </source>
</reference>
<organism evidence="1 2">
    <name type="scientific">Streptococcus suis</name>
    <dbReference type="NCBI Taxonomy" id="1307"/>
    <lineage>
        <taxon>Bacteria</taxon>
        <taxon>Bacillati</taxon>
        <taxon>Bacillota</taxon>
        <taxon>Bacilli</taxon>
        <taxon>Lactobacillales</taxon>
        <taxon>Streptococcaceae</taxon>
        <taxon>Streptococcus</taxon>
    </lineage>
</organism>
<dbReference type="RefSeq" id="WP_044776026.1">
    <property type="nucleotide sequence ID" value="NZ_CEDY01000014.1"/>
</dbReference>
<name>A0A0Z8FIT0_STRSU</name>
<proteinExistence type="predicted"/>